<feature type="region of interest" description="Disordered" evidence="1">
    <location>
        <begin position="33"/>
        <end position="87"/>
    </location>
</feature>
<organism evidence="2 3">
    <name type="scientific">Pseudonocardia ailaonensis</name>
    <dbReference type="NCBI Taxonomy" id="367279"/>
    <lineage>
        <taxon>Bacteria</taxon>
        <taxon>Bacillati</taxon>
        <taxon>Actinomycetota</taxon>
        <taxon>Actinomycetes</taxon>
        <taxon>Pseudonocardiales</taxon>
        <taxon>Pseudonocardiaceae</taxon>
        <taxon>Pseudonocardia</taxon>
    </lineage>
</organism>
<evidence type="ECO:0000313" key="2">
    <source>
        <dbReference type="EMBL" id="GAA1857209.1"/>
    </source>
</evidence>
<keyword evidence="3" id="KW-1185">Reference proteome</keyword>
<evidence type="ECO:0000256" key="1">
    <source>
        <dbReference type="SAM" id="MobiDB-lite"/>
    </source>
</evidence>
<gene>
    <name evidence="2" type="ORF">GCM10009836_41830</name>
</gene>
<feature type="compositionally biased region" description="Basic and acidic residues" evidence="1">
    <location>
        <begin position="65"/>
        <end position="87"/>
    </location>
</feature>
<dbReference type="EMBL" id="BAAAQK010000013">
    <property type="protein sequence ID" value="GAA1857209.1"/>
    <property type="molecule type" value="Genomic_DNA"/>
</dbReference>
<dbReference type="Proteomes" id="UP001500449">
    <property type="component" value="Unassembled WGS sequence"/>
</dbReference>
<name>A0ABN2N8V5_9PSEU</name>
<protein>
    <submittedName>
        <fullName evidence="2">Uncharacterized protein</fullName>
    </submittedName>
</protein>
<proteinExistence type="predicted"/>
<accession>A0ABN2N8V5</accession>
<evidence type="ECO:0000313" key="3">
    <source>
        <dbReference type="Proteomes" id="UP001500449"/>
    </source>
</evidence>
<comment type="caution">
    <text evidence="2">The sequence shown here is derived from an EMBL/GenBank/DDBJ whole genome shotgun (WGS) entry which is preliminary data.</text>
</comment>
<reference evidence="2 3" key="1">
    <citation type="journal article" date="2019" name="Int. J. Syst. Evol. Microbiol.">
        <title>The Global Catalogue of Microorganisms (GCM) 10K type strain sequencing project: providing services to taxonomists for standard genome sequencing and annotation.</title>
        <authorList>
            <consortium name="The Broad Institute Genomics Platform"/>
            <consortium name="The Broad Institute Genome Sequencing Center for Infectious Disease"/>
            <person name="Wu L."/>
            <person name="Ma J."/>
        </authorList>
    </citation>
    <scope>NUCLEOTIDE SEQUENCE [LARGE SCALE GENOMIC DNA]</scope>
    <source>
        <strain evidence="2 3">JCM 16009</strain>
    </source>
</reference>
<sequence length="87" mass="9200">MLPACSARTPPGRPACGVVTIAAAAPDRVSPLIRVPAAGPAPRRTEPRRRGPASGVTLDNAFHGPPDDRPHRRRAEPSRAPGDRIEQ</sequence>